<dbReference type="EMBL" id="LNAM01000036">
    <property type="protein sequence ID" value="KSV60148.1"/>
    <property type="molecule type" value="Genomic_DNA"/>
</dbReference>
<sequence>MKKKIILLFVGLAVLGTLIGVNLFSDRQPKGARGEEYIGEQEKRISRAEAAKMVSLLKFTEEELSEMERVITYTDTDPEKWYDKYINGMYEAGLVGEENLENNQYRPMSYMTVAECNDLVSRIAIQEQERNTDDSGLQELLTAMENLAKSQGKDAFLPREEWITLYEILWNKVYKSGLEEKTLYIVDSWESDEKLEKWQTVTDQGIFMGDGQDFLKYSDKKLRVYVCGTQIACILEVLKEDTLIPNVWIMKQAEESLTVFLNGCQKEFSLSGALKEQITEKVGDITVQDGVISKVSVKPDAINGRVLVTGKEHIELEKYGKKKLSSDFRIYCTYGDEVSMETARSILVGYQNTDFVIVGDEICAAIIKEPIKAENIRVALKTDGFEDYYHKTVIVTSTKPFTVTTGETKKTYKAGEQLKLTKKSKLFKEGRVEIMPEENGKLKVMTLKRNGEHPEYRGILEVALEKDEILLLNELPLEEYLYAVIPSEMPTSYGVEALKVQAICARSYAYRQLLSNGCGSYGAHVDDSALYQVYNNIPENKTSIQAVKETKGQVLKYNGELITAYYFSTSCGSTANANEVWNSRDKVPYLVGSLQSRGELEPLNLTEEKEFKKFISKDPVDTFDNESPWYRWQVKIPAESLKKTIDAGLKKRYEANPSLILTKQGDGSYKSVPVDTVGTVKKISVSKRCTGGIVTELVIKGSKNTIKVLTEYNIRTLLAPLYSTVIRQDNSKVESLSMLPSAFFYLEEQKEGKKVTGYRFVGGGYGHGVGMSQNGAKAMLDAGYSCEEVLKHYYNGVTIDNAVPE</sequence>
<dbReference type="InterPro" id="IPR051922">
    <property type="entry name" value="Bact_Sporulation_Assoc"/>
</dbReference>
<gene>
    <name evidence="3" type="ORF">ASU35_17325</name>
</gene>
<accession>A0A0V8QHW5</accession>
<reference evidence="3 4" key="1">
    <citation type="submission" date="2015-11" db="EMBL/GenBank/DDBJ databases">
        <title>Butyribacter intestini gen. nov., sp. nov., a butyric acid-producing bacterium of the family Lachnospiraceae isolated from the human faeces.</title>
        <authorList>
            <person name="Zou Y."/>
            <person name="Xue W."/>
            <person name="Luo G."/>
            <person name="Lv M."/>
        </authorList>
    </citation>
    <scope>NUCLEOTIDE SEQUENCE [LARGE SCALE GENOMIC DNA]</scope>
    <source>
        <strain evidence="3 4">ACET-33324</strain>
    </source>
</reference>
<dbReference type="PANTHER" id="PTHR30032:SF4">
    <property type="entry name" value="AMIDASE ENHANCER"/>
    <property type="match status" value="1"/>
</dbReference>
<dbReference type="GO" id="GO:0030288">
    <property type="term" value="C:outer membrane-bounded periplasmic space"/>
    <property type="evidence" value="ECO:0007669"/>
    <property type="project" value="TreeGrafter"/>
</dbReference>
<dbReference type="NCBIfam" id="TIGR02669">
    <property type="entry name" value="SpoIID_LytB"/>
    <property type="match status" value="1"/>
</dbReference>
<dbReference type="GO" id="GO:0030435">
    <property type="term" value="P:sporulation resulting in formation of a cellular spore"/>
    <property type="evidence" value="ECO:0007669"/>
    <property type="project" value="InterPro"/>
</dbReference>
<evidence type="ECO:0000259" key="2">
    <source>
        <dbReference type="PROSITE" id="PS51272"/>
    </source>
</evidence>
<keyword evidence="1" id="KW-0677">Repeat</keyword>
<dbReference type="AlphaFoldDB" id="A0A0V8QHW5"/>
<dbReference type="InterPro" id="IPR001119">
    <property type="entry name" value="SLH_dom"/>
</dbReference>
<dbReference type="OrthoDB" id="9794671at2"/>
<evidence type="ECO:0000313" key="4">
    <source>
        <dbReference type="Proteomes" id="UP000054874"/>
    </source>
</evidence>
<dbReference type="RefSeq" id="WP_058351625.1">
    <property type="nucleotide sequence ID" value="NZ_CABMMD010000036.1"/>
</dbReference>
<dbReference type="Proteomes" id="UP000054874">
    <property type="component" value="Unassembled WGS sequence"/>
</dbReference>
<dbReference type="STRING" id="290052.ASU35_17325"/>
<feature type="domain" description="SLH" evidence="2">
    <location>
        <begin position="69"/>
        <end position="134"/>
    </location>
</feature>
<evidence type="ECO:0000256" key="1">
    <source>
        <dbReference type="ARBA" id="ARBA00022737"/>
    </source>
</evidence>
<comment type="caution">
    <text evidence="3">The sequence shown here is derived from an EMBL/GenBank/DDBJ whole genome shotgun (WGS) entry which is preliminary data.</text>
</comment>
<dbReference type="InterPro" id="IPR013693">
    <property type="entry name" value="SpoIID/LytB_N"/>
</dbReference>
<dbReference type="Pfam" id="PF08486">
    <property type="entry name" value="SpoIID"/>
    <property type="match status" value="1"/>
</dbReference>
<organism evidence="3 4">
    <name type="scientific">Acetivibrio ethanolgignens</name>
    <dbReference type="NCBI Taxonomy" id="290052"/>
    <lineage>
        <taxon>Bacteria</taxon>
        <taxon>Bacillati</taxon>
        <taxon>Bacillota</taxon>
        <taxon>Clostridia</taxon>
        <taxon>Eubacteriales</taxon>
        <taxon>Oscillospiraceae</taxon>
        <taxon>Acetivibrio</taxon>
    </lineage>
</organism>
<evidence type="ECO:0000313" key="3">
    <source>
        <dbReference type="EMBL" id="KSV60148.1"/>
    </source>
</evidence>
<name>A0A0V8QHW5_9FIRM</name>
<keyword evidence="4" id="KW-1185">Reference proteome</keyword>
<protein>
    <recommendedName>
        <fullName evidence="2">SLH domain-containing protein</fullName>
    </recommendedName>
</protein>
<proteinExistence type="predicted"/>
<dbReference type="InterPro" id="IPR013486">
    <property type="entry name" value="SpoIID/LytB"/>
</dbReference>
<dbReference type="PROSITE" id="PS51272">
    <property type="entry name" value="SLH"/>
    <property type="match status" value="1"/>
</dbReference>
<dbReference type="PANTHER" id="PTHR30032">
    <property type="entry name" value="N-ACETYLMURAMOYL-L-ALANINE AMIDASE-RELATED"/>
    <property type="match status" value="1"/>
</dbReference>